<feature type="compositionally biased region" description="Acidic residues" evidence="2">
    <location>
        <begin position="613"/>
        <end position="623"/>
    </location>
</feature>
<dbReference type="InterPro" id="IPR028074">
    <property type="entry name" value="PHTB1_GAE_dom"/>
</dbReference>
<feature type="domain" description="PTHB1 platform" evidence="5">
    <location>
        <begin position="314"/>
        <end position="418"/>
    </location>
</feature>
<dbReference type="Pfam" id="PF14728">
    <property type="entry name" value="PTHB1_GAE"/>
    <property type="match status" value="1"/>
</dbReference>
<dbReference type="OrthoDB" id="10262646at2759"/>
<gene>
    <name evidence="8" type="ORF">MELIAE_LOCUS7106</name>
</gene>
<organism evidence="8 9">
    <name type="scientific">Brassicogethes aeneus</name>
    <name type="common">Rape pollen beetle</name>
    <name type="synonym">Meligethes aeneus</name>
    <dbReference type="NCBI Taxonomy" id="1431903"/>
    <lineage>
        <taxon>Eukaryota</taxon>
        <taxon>Metazoa</taxon>
        <taxon>Ecdysozoa</taxon>
        <taxon>Arthropoda</taxon>
        <taxon>Hexapoda</taxon>
        <taxon>Insecta</taxon>
        <taxon>Pterygota</taxon>
        <taxon>Neoptera</taxon>
        <taxon>Endopterygota</taxon>
        <taxon>Coleoptera</taxon>
        <taxon>Polyphaga</taxon>
        <taxon>Cucujiformia</taxon>
        <taxon>Nitidulidae</taxon>
        <taxon>Meligethinae</taxon>
        <taxon>Brassicogethes</taxon>
    </lineage>
</organism>
<dbReference type="EMBL" id="OV121135">
    <property type="protein sequence ID" value="CAH0555835.1"/>
    <property type="molecule type" value="Genomic_DNA"/>
</dbReference>
<evidence type="ECO:0000313" key="9">
    <source>
        <dbReference type="Proteomes" id="UP001154078"/>
    </source>
</evidence>
<reference evidence="8" key="1">
    <citation type="submission" date="2021-12" db="EMBL/GenBank/DDBJ databases">
        <authorList>
            <person name="King R."/>
        </authorList>
    </citation>
    <scope>NUCLEOTIDE SEQUENCE</scope>
</reference>
<evidence type="ECO:0000259" key="7">
    <source>
        <dbReference type="Pfam" id="PF23339"/>
    </source>
</evidence>
<evidence type="ECO:0000259" key="5">
    <source>
        <dbReference type="Pfam" id="PF23337"/>
    </source>
</evidence>
<feature type="domain" description="PTHB1 N-terminal" evidence="3">
    <location>
        <begin position="3"/>
        <end position="155"/>
    </location>
</feature>
<dbReference type="GO" id="GO:0016020">
    <property type="term" value="C:membrane"/>
    <property type="evidence" value="ECO:0007669"/>
    <property type="project" value="TreeGrafter"/>
</dbReference>
<accession>A0A9P0FGY5</accession>
<dbReference type="GO" id="GO:0034464">
    <property type="term" value="C:BBSome"/>
    <property type="evidence" value="ECO:0007669"/>
    <property type="project" value="InterPro"/>
</dbReference>
<dbReference type="InterPro" id="IPR055363">
    <property type="entry name" value="PTHB1_hp_dom"/>
</dbReference>
<evidence type="ECO:0000256" key="2">
    <source>
        <dbReference type="SAM" id="MobiDB-lite"/>
    </source>
</evidence>
<feature type="region of interest" description="Disordered" evidence="2">
    <location>
        <begin position="607"/>
        <end position="661"/>
    </location>
</feature>
<protein>
    <recommendedName>
        <fullName evidence="10">Protein PTHB1</fullName>
    </recommendedName>
</protein>
<feature type="compositionally biased region" description="Polar residues" evidence="2">
    <location>
        <begin position="652"/>
        <end position="661"/>
    </location>
</feature>
<evidence type="ECO:0000313" key="8">
    <source>
        <dbReference type="EMBL" id="CAH0555835.1"/>
    </source>
</evidence>
<dbReference type="InterPro" id="IPR055364">
    <property type="entry name" value="PTHB1_CtH_dom"/>
</dbReference>
<evidence type="ECO:0000259" key="3">
    <source>
        <dbReference type="Pfam" id="PF14727"/>
    </source>
</evidence>
<dbReference type="Proteomes" id="UP001154078">
    <property type="component" value="Chromosome 4"/>
</dbReference>
<feature type="coiled-coil region" evidence="1">
    <location>
        <begin position="163"/>
        <end position="190"/>
    </location>
</feature>
<dbReference type="AlphaFoldDB" id="A0A9P0FGY5"/>
<dbReference type="PANTHER" id="PTHR20991:SF0">
    <property type="entry name" value="PROTEIN PTHB1"/>
    <property type="match status" value="1"/>
</dbReference>
<dbReference type="Pfam" id="PF23338">
    <property type="entry name" value="PTHB1_hp"/>
    <property type="match status" value="1"/>
</dbReference>
<evidence type="ECO:0000259" key="6">
    <source>
        <dbReference type="Pfam" id="PF23338"/>
    </source>
</evidence>
<sequence>MSSYKKLSEVSERDNDDNSSDSATKVSPNWIYNLGECAMDIKVIEDNAKKESSIMILGERNLFCLSDRGRLKFMKKLDYSPICFYPYTLDDRILTLIVSETSTLIIYQNSSVKWSAQLQFLPICITRAFLRGIWGATVLLSEEGRLECCYLGTDPSLFVAPVLNVKEINFDEAETQLAELNRIIKSAHGNDIKVTNASAEKELTIIINASPHLEEGAFKTNINTTEKQKMCVIKIDVVPQAVFEELQLSYCVKTPLKVTPQVHFFTNLSERTSVNCHCFLDESYEVCSLNLTVVASYISSLGVPRTLTKNVMLPITLAVDSCAAQKDSAHKVTVNVNESPVPLTVLFPEFSVENSNNAIGFKNISGSGKVVSILLAKSSGRYRLQSDSFASLNLLIEIILVRLAKHFSNKCEFKVSYASALPANELLSYVNSHFNVRQRVKNLQAELMQLSCQYRVIQKRLIAKFKVKNPTSLVNLELLLEDTHKDIVKVTDALGVEMEELKQSKIELSCALKVIKNLIGIMDVKKDIKDYIEATFCENIVDVDTQNWEDVIDGSFCYLLRTVLAKNEKDKLRATQSSFEEVKDVSKVEKHLVQVLERITNKFSERNDSKDSIEEEANEDSLEEEKPLVPVGSKFGESSSRLLSARKRHNLQETIMKSEQL</sequence>
<feature type="compositionally biased region" description="Basic and acidic residues" evidence="2">
    <location>
        <begin position="1"/>
        <end position="13"/>
    </location>
</feature>
<name>A0A9P0FGY5_BRAAE</name>
<dbReference type="InterPro" id="IPR055362">
    <property type="entry name" value="PTHB1_pf_dom"/>
</dbReference>
<keyword evidence="1" id="KW-0175">Coiled coil</keyword>
<feature type="domain" description="PTHB1 C-terminal helix bundle" evidence="7">
    <location>
        <begin position="529"/>
        <end position="599"/>
    </location>
</feature>
<proteinExistence type="predicted"/>
<feature type="region of interest" description="Disordered" evidence="2">
    <location>
        <begin position="1"/>
        <end position="23"/>
    </location>
</feature>
<keyword evidence="9" id="KW-1185">Reference proteome</keyword>
<dbReference type="GO" id="GO:0060271">
    <property type="term" value="P:cilium assembly"/>
    <property type="evidence" value="ECO:0007669"/>
    <property type="project" value="TreeGrafter"/>
</dbReference>
<feature type="domain" description="PTHB1 hairpin" evidence="6">
    <location>
        <begin position="421"/>
        <end position="522"/>
    </location>
</feature>
<dbReference type="Pfam" id="PF23339">
    <property type="entry name" value="PTHB1_CtH"/>
    <property type="match status" value="1"/>
</dbReference>
<dbReference type="Pfam" id="PF14727">
    <property type="entry name" value="PHTB1_N"/>
    <property type="match status" value="1"/>
</dbReference>
<dbReference type="InterPro" id="IPR028073">
    <property type="entry name" value="PHTB1_N_dom"/>
</dbReference>
<feature type="domain" description="PTHB1 GAE" evidence="4">
    <location>
        <begin position="227"/>
        <end position="311"/>
    </location>
</feature>
<dbReference type="Pfam" id="PF23337">
    <property type="entry name" value="PTHB1_pf"/>
    <property type="match status" value="1"/>
</dbReference>
<dbReference type="InterPro" id="IPR026511">
    <property type="entry name" value="PTHB1"/>
</dbReference>
<evidence type="ECO:0000256" key="1">
    <source>
        <dbReference type="SAM" id="Coils"/>
    </source>
</evidence>
<dbReference type="PANTHER" id="PTHR20991">
    <property type="entry name" value="PARATHYROID HORMONE-RESPONSIVE B1 GENE"/>
    <property type="match status" value="1"/>
</dbReference>
<evidence type="ECO:0000259" key="4">
    <source>
        <dbReference type="Pfam" id="PF14728"/>
    </source>
</evidence>
<evidence type="ECO:0008006" key="10">
    <source>
        <dbReference type="Google" id="ProtNLM"/>
    </source>
</evidence>